<accession>A0AC34REP1</accession>
<evidence type="ECO:0000313" key="1">
    <source>
        <dbReference type="Proteomes" id="UP000887576"/>
    </source>
</evidence>
<proteinExistence type="predicted"/>
<reference evidence="2" key="1">
    <citation type="submission" date="2022-11" db="UniProtKB">
        <authorList>
            <consortium name="WormBaseParasite"/>
        </authorList>
    </citation>
    <scope>IDENTIFICATION</scope>
</reference>
<dbReference type="WBParaSite" id="JU765_v2.g6151.t1">
    <property type="protein sequence ID" value="JU765_v2.g6151.t1"/>
    <property type="gene ID" value="JU765_v2.g6151"/>
</dbReference>
<evidence type="ECO:0000313" key="2">
    <source>
        <dbReference type="WBParaSite" id="JU765_v2.g6151.t1"/>
    </source>
</evidence>
<sequence>MLKKGTRCLFYIRTCKYATKPQLKDGPGLQHFVSNSRAPKIVPSISETSSYLSPKDFAGEGRTVAFLTYGCQMNVNDTEVVRSILFQNGYVESLDEKAADIVLLMTCSIRESAEDKIWRKLQWLKANNKNCTIGVLGCMAERIRADIITRSKAVDVVAGPDSYRDLPRLLATTRMGTNAMNVQLSMEETYADIQPVRTDSSSKSAFVSIMRGCDNMCTYCVVPFTRGRERSRPLESIVDEVKQLSDNGYKQIILLGQNVNSYRDTSQAVSLGINEPSTVEGFKTVYKPKTGGRTFATLLEKISDIDPEMRIRFTSPHPKDFPLPVIQLIKERKNICNQLHLPAQSGDDAVLEAMGRGYSRELYLNLVEQIRQIIPNVALTSDFIAGFCGETEEAHQSTVDLIKHVGYSFCYVFPYSMREKTRAHRRLNDDVPVEDKKRRTLELAAAMRESALTHNLTLVGNTELVLIEGPSKRSPSELVGKADCGVKVIVDSTNIKNTSEQLAAGDYVAVKITSATSQTVRGHPLYRTTLQNF</sequence>
<name>A0AC34REP1_9BILA</name>
<protein>
    <submittedName>
        <fullName evidence="2">CDK5 regulatory subunit-associated protein 1</fullName>
    </submittedName>
</protein>
<dbReference type="Proteomes" id="UP000887576">
    <property type="component" value="Unplaced"/>
</dbReference>
<organism evidence="1 2">
    <name type="scientific">Panagrolaimus sp. JU765</name>
    <dbReference type="NCBI Taxonomy" id="591449"/>
    <lineage>
        <taxon>Eukaryota</taxon>
        <taxon>Metazoa</taxon>
        <taxon>Ecdysozoa</taxon>
        <taxon>Nematoda</taxon>
        <taxon>Chromadorea</taxon>
        <taxon>Rhabditida</taxon>
        <taxon>Tylenchina</taxon>
        <taxon>Panagrolaimomorpha</taxon>
        <taxon>Panagrolaimoidea</taxon>
        <taxon>Panagrolaimidae</taxon>
        <taxon>Panagrolaimus</taxon>
    </lineage>
</organism>